<evidence type="ECO:0000313" key="2">
    <source>
        <dbReference type="EMBL" id="KAF6485638.1"/>
    </source>
</evidence>
<organism evidence="2 3">
    <name type="scientific">Rousettus aegyptiacus</name>
    <name type="common">Egyptian fruit bat</name>
    <name type="synonym">Pteropus aegyptiacus</name>
    <dbReference type="NCBI Taxonomy" id="9407"/>
    <lineage>
        <taxon>Eukaryota</taxon>
        <taxon>Metazoa</taxon>
        <taxon>Chordata</taxon>
        <taxon>Craniata</taxon>
        <taxon>Vertebrata</taxon>
        <taxon>Euteleostomi</taxon>
        <taxon>Mammalia</taxon>
        <taxon>Eutheria</taxon>
        <taxon>Laurasiatheria</taxon>
        <taxon>Chiroptera</taxon>
        <taxon>Yinpterochiroptera</taxon>
        <taxon>Pteropodoidea</taxon>
        <taxon>Pteropodidae</taxon>
        <taxon>Rousettinae</taxon>
        <taxon>Rousettus</taxon>
    </lineage>
</organism>
<dbReference type="EMBL" id="JACASE010000003">
    <property type="protein sequence ID" value="KAF6485638.1"/>
    <property type="molecule type" value="Genomic_DNA"/>
</dbReference>
<reference evidence="2 3" key="1">
    <citation type="journal article" date="2020" name="Nature">
        <title>Six reference-quality genomes reveal evolution of bat adaptations.</title>
        <authorList>
            <person name="Jebb D."/>
            <person name="Huang Z."/>
            <person name="Pippel M."/>
            <person name="Hughes G.M."/>
            <person name="Lavrichenko K."/>
            <person name="Devanna P."/>
            <person name="Winkler S."/>
            <person name="Jermiin L.S."/>
            <person name="Skirmuntt E.C."/>
            <person name="Katzourakis A."/>
            <person name="Burkitt-Gray L."/>
            <person name="Ray D.A."/>
            <person name="Sullivan K.A.M."/>
            <person name="Roscito J.G."/>
            <person name="Kirilenko B.M."/>
            <person name="Davalos L.M."/>
            <person name="Corthals A.P."/>
            <person name="Power M.L."/>
            <person name="Jones G."/>
            <person name="Ransome R.D."/>
            <person name="Dechmann D.K.N."/>
            <person name="Locatelli A.G."/>
            <person name="Puechmaille S.J."/>
            <person name="Fedrigo O."/>
            <person name="Jarvis E.D."/>
            <person name="Hiller M."/>
            <person name="Vernes S.C."/>
            <person name="Myers E.W."/>
            <person name="Teeling E.C."/>
        </authorList>
    </citation>
    <scope>NUCLEOTIDE SEQUENCE [LARGE SCALE GENOMIC DNA]</scope>
    <source>
        <strain evidence="2">MRouAeg1</strain>
        <tissue evidence="2">Muscle</tissue>
    </source>
</reference>
<proteinExistence type="predicted"/>
<comment type="caution">
    <text evidence="2">The sequence shown here is derived from an EMBL/GenBank/DDBJ whole genome shotgun (WGS) entry which is preliminary data.</text>
</comment>
<protein>
    <submittedName>
        <fullName evidence="2">Uncharacterized protein</fullName>
    </submittedName>
</protein>
<gene>
    <name evidence="2" type="ORF">HJG63_010773</name>
</gene>
<accession>A0A7J8IMR6</accession>
<keyword evidence="3" id="KW-1185">Reference proteome</keyword>
<sequence length="120" mass="12766">MGPEWGGCGGVPCEERGVCQLRGQIKSRDQSPGPSPACLPSHSMPTPVLALRGLTNLGPGIQDRFPAPTKRDLSQKTGPCEWRRGTGKGHISSPPPPLSLPQASEEVLEERTLSQTVDCI</sequence>
<evidence type="ECO:0000313" key="3">
    <source>
        <dbReference type="Proteomes" id="UP000593571"/>
    </source>
</evidence>
<feature type="region of interest" description="Disordered" evidence="1">
    <location>
        <begin position="24"/>
        <end position="120"/>
    </location>
</feature>
<name>A0A7J8IMR6_ROUAE</name>
<evidence type="ECO:0000256" key="1">
    <source>
        <dbReference type="SAM" id="MobiDB-lite"/>
    </source>
</evidence>
<dbReference type="Proteomes" id="UP000593571">
    <property type="component" value="Unassembled WGS sequence"/>
</dbReference>
<dbReference type="AlphaFoldDB" id="A0A7J8IMR6"/>